<dbReference type="eggNOG" id="COG1595">
    <property type="taxonomic scope" value="Bacteria"/>
</dbReference>
<comment type="similarity">
    <text evidence="1">Belongs to the sigma-70 factor family. ECF subfamily.</text>
</comment>
<reference evidence="7 8" key="1">
    <citation type="journal article" date="2012" name="J. Bacteriol.">
        <title>Complete genome sequence of Alcanivorax dieselolei type strain B5.</title>
        <authorList>
            <person name="Lai Q."/>
            <person name="Li W."/>
            <person name="Shao Z."/>
        </authorList>
    </citation>
    <scope>NUCLEOTIDE SEQUENCE [LARGE SCALE GENOMIC DNA]</scope>
    <source>
        <strain evidence="8">DSM 16502 / CGMCC 1.3690 / B-5</strain>
    </source>
</reference>
<dbReference type="PANTHER" id="PTHR43133">
    <property type="entry name" value="RNA POLYMERASE ECF-TYPE SIGMA FACTO"/>
    <property type="match status" value="1"/>
</dbReference>
<dbReference type="KEGG" id="adi:B5T_01990"/>
<evidence type="ECO:0000259" key="6">
    <source>
        <dbReference type="Pfam" id="PF08281"/>
    </source>
</evidence>
<dbReference type="InterPro" id="IPR007627">
    <property type="entry name" value="RNA_pol_sigma70_r2"/>
</dbReference>
<evidence type="ECO:0000313" key="8">
    <source>
        <dbReference type="Proteomes" id="UP000006286"/>
    </source>
</evidence>
<dbReference type="Pfam" id="PF08281">
    <property type="entry name" value="Sigma70_r4_2"/>
    <property type="match status" value="1"/>
</dbReference>
<keyword evidence="4" id="KW-0804">Transcription</keyword>
<evidence type="ECO:0000256" key="4">
    <source>
        <dbReference type="ARBA" id="ARBA00023163"/>
    </source>
</evidence>
<evidence type="ECO:0000256" key="3">
    <source>
        <dbReference type="ARBA" id="ARBA00023082"/>
    </source>
</evidence>
<dbReference type="InterPro" id="IPR013325">
    <property type="entry name" value="RNA_pol_sigma_r2"/>
</dbReference>
<dbReference type="GO" id="GO:0006352">
    <property type="term" value="P:DNA-templated transcription initiation"/>
    <property type="evidence" value="ECO:0007669"/>
    <property type="project" value="InterPro"/>
</dbReference>
<dbReference type="Pfam" id="PF04542">
    <property type="entry name" value="Sigma70_r2"/>
    <property type="match status" value="1"/>
</dbReference>
<dbReference type="EMBL" id="CP003466">
    <property type="protein sequence ID" value="AFT70264.1"/>
    <property type="molecule type" value="Genomic_DNA"/>
</dbReference>
<dbReference type="RefSeq" id="WP_014994336.1">
    <property type="nucleotide sequence ID" value="NC_018691.1"/>
</dbReference>
<evidence type="ECO:0000256" key="2">
    <source>
        <dbReference type="ARBA" id="ARBA00023015"/>
    </source>
</evidence>
<keyword evidence="2" id="KW-0805">Transcription regulation</keyword>
<dbReference type="InterPro" id="IPR013249">
    <property type="entry name" value="RNA_pol_sigma70_r4_t2"/>
</dbReference>
<dbReference type="Gene3D" id="1.10.1740.10">
    <property type="match status" value="1"/>
</dbReference>
<dbReference type="InterPro" id="IPR013324">
    <property type="entry name" value="RNA_pol_sigma_r3/r4-like"/>
</dbReference>
<dbReference type="SUPFAM" id="SSF88946">
    <property type="entry name" value="Sigma2 domain of RNA polymerase sigma factors"/>
    <property type="match status" value="1"/>
</dbReference>
<dbReference type="GO" id="GO:0016987">
    <property type="term" value="F:sigma factor activity"/>
    <property type="evidence" value="ECO:0007669"/>
    <property type="project" value="UniProtKB-KW"/>
</dbReference>
<evidence type="ECO:0000259" key="5">
    <source>
        <dbReference type="Pfam" id="PF04542"/>
    </source>
</evidence>
<dbReference type="InterPro" id="IPR036388">
    <property type="entry name" value="WH-like_DNA-bd_sf"/>
</dbReference>
<dbReference type="GO" id="GO:0003677">
    <property type="term" value="F:DNA binding"/>
    <property type="evidence" value="ECO:0007669"/>
    <property type="project" value="InterPro"/>
</dbReference>
<organism evidence="7 8">
    <name type="scientific">Alcanivorax dieselolei (strain DSM 16502 / CGMCC 1.3690 / MCCC 1A00001 / B-5)</name>
    <name type="common">Alloalcanivorax dieselolei</name>
    <dbReference type="NCBI Taxonomy" id="930169"/>
    <lineage>
        <taxon>Bacteria</taxon>
        <taxon>Pseudomonadati</taxon>
        <taxon>Pseudomonadota</taxon>
        <taxon>Gammaproteobacteria</taxon>
        <taxon>Oceanospirillales</taxon>
        <taxon>Alcanivoracaceae</taxon>
        <taxon>Alloalcanivorax</taxon>
    </lineage>
</organism>
<gene>
    <name evidence="7" type="ordered locus">B5T_01990</name>
</gene>
<dbReference type="Proteomes" id="UP000006286">
    <property type="component" value="Chromosome"/>
</dbReference>
<protein>
    <submittedName>
        <fullName evidence="7">RNA polymerase sigma-70 factor, putative</fullName>
    </submittedName>
</protein>
<dbReference type="Gene3D" id="1.10.10.10">
    <property type="entry name" value="Winged helix-like DNA-binding domain superfamily/Winged helix DNA-binding domain"/>
    <property type="match status" value="1"/>
</dbReference>
<keyword evidence="3" id="KW-0731">Sigma factor</keyword>
<dbReference type="OrthoDB" id="9797134at2"/>
<dbReference type="HOGENOM" id="CLU_047691_12_1_6"/>
<dbReference type="InterPro" id="IPR039425">
    <property type="entry name" value="RNA_pol_sigma-70-like"/>
</dbReference>
<dbReference type="InterPro" id="IPR014284">
    <property type="entry name" value="RNA_pol_sigma-70_dom"/>
</dbReference>
<feature type="domain" description="RNA polymerase sigma factor 70 region 4 type 2" evidence="6">
    <location>
        <begin position="114"/>
        <end position="165"/>
    </location>
</feature>
<dbReference type="STRING" id="930169.B5T_01990"/>
<evidence type="ECO:0000256" key="1">
    <source>
        <dbReference type="ARBA" id="ARBA00010641"/>
    </source>
</evidence>
<evidence type="ECO:0000313" key="7">
    <source>
        <dbReference type="EMBL" id="AFT70264.1"/>
    </source>
</evidence>
<dbReference type="PATRIC" id="fig|930169.3.peg.1970"/>
<proteinExistence type="inferred from homology"/>
<accession>K0C9S6</accession>
<sequence length="169" mass="19497">MSGTKLARQADIHAIYSDHQGWLQNWLRRKLGNHHDAADLTHDTFLRLIAGHRDVSRLGDEPRALLTHIARCLVIDHWRRRDVEQAYLNAIAHLPAAEAPSPETRWLILEALYRIDAMLRDLPALTRRIFLLSQLDGLKYQDIAERMAVSLPTVKRHMRKAFLACLSLE</sequence>
<keyword evidence="8" id="KW-1185">Reference proteome</keyword>
<dbReference type="PANTHER" id="PTHR43133:SF63">
    <property type="entry name" value="RNA POLYMERASE SIGMA FACTOR FECI-RELATED"/>
    <property type="match status" value="1"/>
</dbReference>
<dbReference type="SUPFAM" id="SSF88659">
    <property type="entry name" value="Sigma3 and sigma4 domains of RNA polymerase sigma factors"/>
    <property type="match status" value="1"/>
</dbReference>
<name>K0C9S6_ALCDB</name>
<dbReference type="AlphaFoldDB" id="K0C9S6"/>
<dbReference type="NCBIfam" id="TIGR02937">
    <property type="entry name" value="sigma70-ECF"/>
    <property type="match status" value="1"/>
</dbReference>
<feature type="domain" description="RNA polymerase sigma-70 region 2" evidence="5">
    <location>
        <begin position="15"/>
        <end position="82"/>
    </location>
</feature>